<evidence type="ECO:0000313" key="3">
    <source>
        <dbReference type="Proteomes" id="UP001619887"/>
    </source>
</evidence>
<reference evidence="2 3" key="2">
    <citation type="journal article" date="2024" name="G3 (Bethesda)">
        <title>The genome of the cryopelagic Antarctic bald notothen, Trematomus borchgrevinki.</title>
        <authorList>
            <person name="Rayamajhi N."/>
            <person name="Rivera-Colon A.G."/>
            <person name="Minhas B.F."/>
            <person name="Cheng C.C."/>
            <person name="Catchen J.M."/>
        </authorList>
    </citation>
    <scope>NUCLEOTIDE SEQUENCE [LARGE SCALE GENOMIC DNA]</scope>
    <source>
        <strain evidence="2">AGRC-2024</strain>
    </source>
</reference>
<reference evidence="2 3" key="1">
    <citation type="journal article" date="2022" name="G3 (Bethesda)">
        <title>Evaluating Illumina-, Nanopore-, and PacBio-based genome assembly strategies with the bald notothen, Trematomus borchgrevinki.</title>
        <authorList>
            <person name="Rayamajhi N."/>
            <person name="Cheng C.C."/>
            <person name="Catchen J.M."/>
        </authorList>
    </citation>
    <scope>NUCLEOTIDE SEQUENCE [LARGE SCALE GENOMIC DNA]</scope>
    <source>
        <strain evidence="2">AGRC-2024</strain>
    </source>
</reference>
<evidence type="ECO:0000313" key="2">
    <source>
        <dbReference type="EMBL" id="KAL3049586.1"/>
    </source>
</evidence>
<accession>A0ABD2G7H8</accession>
<dbReference type="EMBL" id="JBIYXZ010002082">
    <property type="protein sequence ID" value="KAL3049586.1"/>
    <property type="molecule type" value="Genomic_DNA"/>
</dbReference>
<comment type="caution">
    <text evidence="2">The sequence shown here is derived from an EMBL/GenBank/DDBJ whole genome shotgun (WGS) entry which is preliminary data.</text>
</comment>
<protein>
    <submittedName>
        <fullName evidence="2">Uncharacterized protein</fullName>
    </submittedName>
</protein>
<name>A0ABD2G7H8_PAGBO</name>
<organism evidence="2 3">
    <name type="scientific">Pagothenia borchgrevinki</name>
    <name type="common">Bald rockcod</name>
    <name type="synonym">Trematomus borchgrevinki</name>
    <dbReference type="NCBI Taxonomy" id="8213"/>
    <lineage>
        <taxon>Eukaryota</taxon>
        <taxon>Metazoa</taxon>
        <taxon>Chordata</taxon>
        <taxon>Craniata</taxon>
        <taxon>Vertebrata</taxon>
        <taxon>Euteleostomi</taxon>
        <taxon>Actinopterygii</taxon>
        <taxon>Neopterygii</taxon>
        <taxon>Teleostei</taxon>
        <taxon>Neoteleostei</taxon>
        <taxon>Acanthomorphata</taxon>
        <taxon>Eupercaria</taxon>
        <taxon>Perciformes</taxon>
        <taxon>Notothenioidei</taxon>
        <taxon>Nototheniidae</taxon>
        <taxon>Pagothenia</taxon>
    </lineage>
</organism>
<proteinExistence type="predicted"/>
<evidence type="ECO:0000256" key="1">
    <source>
        <dbReference type="SAM" id="MobiDB-lite"/>
    </source>
</evidence>
<keyword evidence="3" id="KW-1185">Reference proteome</keyword>
<sequence>MMIKEASLRGDPDLRGELAFLAKGCDFVLPSRFKKRLKSFQQQQVQAKPEKKPGTPPPAPALAPTTPTPPPRSPSPPPGSGDRHPPAAPCHQHSQVLLPPGAPCHGSGPRPRRRHRCHRGGLH</sequence>
<dbReference type="Proteomes" id="UP001619887">
    <property type="component" value="Unassembled WGS sequence"/>
</dbReference>
<dbReference type="AlphaFoldDB" id="A0ABD2G7H8"/>
<feature type="compositionally biased region" description="Pro residues" evidence="1">
    <location>
        <begin position="54"/>
        <end position="79"/>
    </location>
</feature>
<feature type="compositionally biased region" description="Basic residues" evidence="1">
    <location>
        <begin position="110"/>
        <end position="123"/>
    </location>
</feature>
<gene>
    <name evidence="2" type="ORF">OYC64_008940</name>
</gene>
<feature type="region of interest" description="Disordered" evidence="1">
    <location>
        <begin position="37"/>
        <end position="123"/>
    </location>
</feature>